<dbReference type="PANTHER" id="PTHR48419">
    <property type="entry name" value="SULFOTRANSFERASE DOMAIN-CONTAINING PROTEIN"/>
    <property type="match status" value="1"/>
</dbReference>
<dbReference type="InterPro" id="IPR027417">
    <property type="entry name" value="P-loop_NTPase"/>
</dbReference>
<dbReference type="Gene3D" id="3.40.50.300">
    <property type="entry name" value="P-loop containing nucleotide triphosphate hydrolases"/>
    <property type="match status" value="1"/>
</dbReference>
<name>A0AA39CED1_9EURO</name>
<gene>
    <name evidence="1" type="ORF">H2200_010524</name>
</gene>
<comment type="caution">
    <text evidence="1">The sequence shown here is derived from an EMBL/GenBank/DDBJ whole genome shotgun (WGS) entry which is preliminary data.</text>
</comment>
<proteinExistence type="predicted"/>
<dbReference type="Proteomes" id="UP001172673">
    <property type="component" value="Unassembled WGS sequence"/>
</dbReference>
<dbReference type="AlphaFoldDB" id="A0AA39CED1"/>
<dbReference type="EMBL" id="JAPDRK010000017">
    <property type="protein sequence ID" value="KAJ9605134.1"/>
    <property type="molecule type" value="Genomic_DNA"/>
</dbReference>
<evidence type="ECO:0000313" key="2">
    <source>
        <dbReference type="Proteomes" id="UP001172673"/>
    </source>
</evidence>
<accession>A0AA39CED1</accession>
<dbReference type="PANTHER" id="PTHR48419:SF1">
    <property type="entry name" value="SULFOTRANSFERASE DOMAIN-CONTAINING PROTEIN"/>
    <property type="match status" value="1"/>
</dbReference>
<organism evidence="1 2">
    <name type="scientific">Cladophialophora chaetospira</name>
    <dbReference type="NCBI Taxonomy" id="386627"/>
    <lineage>
        <taxon>Eukaryota</taxon>
        <taxon>Fungi</taxon>
        <taxon>Dikarya</taxon>
        <taxon>Ascomycota</taxon>
        <taxon>Pezizomycotina</taxon>
        <taxon>Eurotiomycetes</taxon>
        <taxon>Chaetothyriomycetidae</taxon>
        <taxon>Chaetothyriales</taxon>
        <taxon>Herpotrichiellaceae</taxon>
        <taxon>Cladophialophora</taxon>
    </lineage>
</organism>
<evidence type="ECO:0000313" key="1">
    <source>
        <dbReference type="EMBL" id="KAJ9605134.1"/>
    </source>
</evidence>
<evidence type="ECO:0008006" key="3">
    <source>
        <dbReference type="Google" id="ProtNLM"/>
    </source>
</evidence>
<protein>
    <recommendedName>
        <fullName evidence="3">P-loop containing nucleoside triphosphate hydrolase protein</fullName>
    </recommendedName>
</protein>
<sequence>MTRPDTIQCIHEPFGDAFYFGPEKISPAFADNQEKCDASGHARSTYASIVANIEETMAALPERRIFVKDMSYHIVPCYPHLSPATAAPSLTSLRTEAEDTKNPSLLPWSSLKRFQITFLIRHPDRSVPSKYKFTVPPLSQTTKMKAFYQREIGYRELRLMFDFLRGCQQTEGGGEGDNIVVIDAEDLLADPSAIVSAYCERVGIEFDEDMLTWNNEEEFQVASRLLEKYKAYHVDALESRGFIPKAEPDKAEMEDQPKAVDDEWRDRFGEEGAKLLRGVVDESMDDYQYLTRFRLRRHGESWVEDVLE</sequence>
<keyword evidence="2" id="KW-1185">Reference proteome</keyword>
<dbReference type="SUPFAM" id="SSF52540">
    <property type="entry name" value="P-loop containing nucleoside triphosphate hydrolases"/>
    <property type="match status" value="1"/>
</dbReference>
<reference evidence="1" key="1">
    <citation type="submission" date="2022-10" db="EMBL/GenBank/DDBJ databases">
        <title>Culturing micro-colonial fungi from biological soil crusts in the Mojave desert and describing Neophaeococcomyces mojavensis, and introducing the new genera and species Taxawa tesnikishii.</title>
        <authorList>
            <person name="Kurbessoian T."/>
            <person name="Stajich J.E."/>
        </authorList>
    </citation>
    <scope>NUCLEOTIDE SEQUENCE</scope>
    <source>
        <strain evidence="1">TK_41</strain>
    </source>
</reference>
<dbReference type="InterPro" id="IPR053226">
    <property type="entry name" value="Pyrrolopyrazine_biosynth_F"/>
</dbReference>